<evidence type="ECO:0000259" key="6">
    <source>
        <dbReference type="PROSITE" id="PS51371"/>
    </source>
</evidence>
<keyword evidence="2" id="KW-0479">Metal-binding</keyword>
<dbReference type="InterPro" id="IPR046342">
    <property type="entry name" value="CBS_dom_sf"/>
</dbReference>
<gene>
    <name evidence="7" type="ORF">GMRT_23235</name>
</gene>
<proteinExistence type="predicted"/>
<dbReference type="InterPro" id="IPR038763">
    <property type="entry name" value="DHH_sf"/>
</dbReference>
<dbReference type="Pfam" id="PF00571">
    <property type="entry name" value="CBS"/>
    <property type="match status" value="1"/>
</dbReference>
<dbReference type="Pfam" id="PF01368">
    <property type="entry name" value="DHH"/>
    <property type="match status" value="1"/>
</dbReference>
<name>A0A4Z1T5A4_GIAMU</name>
<evidence type="ECO:0000256" key="3">
    <source>
        <dbReference type="ARBA" id="ARBA00022801"/>
    </source>
</evidence>
<comment type="caution">
    <text evidence="7">The sequence shown here is derived from an EMBL/GenBank/DDBJ whole genome shotgun (WGS) entry which is preliminary data.</text>
</comment>
<feature type="domain" description="CBS" evidence="6">
    <location>
        <begin position="83"/>
        <end position="140"/>
    </location>
</feature>
<keyword evidence="5" id="KW-0129">CBS domain</keyword>
<reference evidence="7 8" key="1">
    <citation type="submission" date="2019-05" db="EMBL/GenBank/DDBJ databases">
        <title>The compact genome of Giardia muris reveals important steps in the evolution of intestinal protozoan parasites.</title>
        <authorList>
            <person name="Xu F."/>
            <person name="Jimenez-Gonzalez A."/>
            <person name="Einarsson E."/>
            <person name="Astvaldsson A."/>
            <person name="Peirasmaki D."/>
            <person name="Eckmann L."/>
            <person name="Andersson J.O."/>
            <person name="Svard S.G."/>
            <person name="Jerlstrom-Hultqvist J."/>
        </authorList>
    </citation>
    <scope>NUCLEOTIDE SEQUENCE [LARGE SCALE GENOMIC DNA]</scope>
    <source>
        <strain evidence="7 8">Roberts-Thomson</strain>
    </source>
</reference>
<dbReference type="SUPFAM" id="SSF54631">
    <property type="entry name" value="CBS-domain pair"/>
    <property type="match status" value="1"/>
</dbReference>
<dbReference type="VEuPathDB" id="GiardiaDB:GMRT_23235"/>
<dbReference type="Gene3D" id="3.90.1640.10">
    <property type="entry name" value="inorganic pyrophosphatase (n-terminal core)"/>
    <property type="match status" value="2"/>
</dbReference>
<feature type="domain" description="CBS" evidence="6">
    <location>
        <begin position="321"/>
        <end position="385"/>
    </location>
</feature>
<dbReference type="EMBL" id="VDLU01000003">
    <property type="protein sequence ID" value="TNJ27641.1"/>
    <property type="molecule type" value="Genomic_DNA"/>
</dbReference>
<keyword evidence="4" id="KW-0464">Manganese</keyword>
<organism evidence="7 8">
    <name type="scientific">Giardia muris</name>
    <dbReference type="NCBI Taxonomy" id="5742"/>
    <lineage>
        <taxon>Eukaryota</taxon>
        <taxon>Metamonada</taxon>
        <taxon>Diplomonadida</taxon>
        <taxon>Hexamitidae</taxon>
        <taxon>Giardiinae</taxon>
        <taxon>Giardia</taxon>
    </lineage>
</organism>
<evidence type="ECO:0000256" key="5">
    <source>
        <dbReference type="PROSITE-ProRule" id="PRU00703"/>
    </source>
</evidence>
<dbReference type="InterPro" id="IPR000644">
    <property type="entry name" value="CBS_dom"/>
</dbReference>
<evidence type="ECO:0000256" key="4">
    <source>
        <dbReference type="ARBA" id="ARBA00023211"/>
    </source>
</evidence>
<keyword evidence="3" id="KW-0378">Hydrolase</keyword>
<evidence type="ECO:0000256" key="2">
    <source>
        <dbReference type="ARBA" id="ARBA00022723"/>
    </source>
</evidence>
<sequence length="680" mass="75207">MDALCEVHGRPPPIVVIGRRNPNSDSVLSAVAYAHFLRRFHTNRSITAAAAGHINRQALYILDRFKTQCPEVITDITLRASYFNQDQLIALVEDEPLSRALELYSIYKHNTLPVVDADYRCLGQISLTDMFSDFLRPHSEKALRTVTTSLHTVKKTVRGRIVYSGSPTNVEAVRRYTIFIPVTAKEYFEQQTRHMTEQEWRSCIFIIGNHPEILESIIRRRGGCVVLSHTSRVGVSCEAEEVLEESSDETTIDHLHDLVESAGRLSRSGSSSSVHGQTGRMFTDDLISLIRGGLTCVIQTDMAVAAAAILVKQSTPIGFYVNKNKNLIVSEDVTLTDIRERFMDAKARAACVIDSTTKKLTGVVTDTDLTRETMLEVVLVDHNDLNEAVHGIKSAGIDIVEIIDHHRLNNPATTKPIKVTIDHVGSTCTIIAKMYRDNGIVPPINIAGIMLAGIICDTNCLKAPSTTLSDRKICEYLCQIVGVSRHDLAQEIFKATSVLANCEDVEELLRANMTVYEIPDQGSLSGITQSRVGSAVTLSTKDKDKDKTKRSESRKVTDQRFCISELSITSHDLVSPSIFSVLGDALDSIRIAETFSFAMIFATHVDQRHNQANNLLIYSGPDALAEALGYHTYGSFNFVYQLFNVHSKNNQLVPHIMSTLDGLTKQGVWAPMTAGNGTQS</sequence>
<keyword evidence="8" id="KW-1185">Reference proteome</keyword>
<evidence type="ECO:0000313" key="8">
    <source>
        <dbReference type="Proteomes" id="UP000315496"/>
    </source>
</evidence>
<dbReference type="AlphaFoldDB" id="A0A4Z1T5A4"/>
<protein>
    <submittedName>
        <fullName evidence="7">Putative Manganese-dependent inorganic pyrophosphatase</fullName>
    </submittedName>
</protein>
<dbReference type="PANTHER" id="PTHR12112:SF22">
    <property type="entry name" value="MANGANESE-DEPENDENT INORGANIC PYROPHOSPHATASE-RELATED"/>
    <property type="match status" value="1"/>
</dbReference>
<accession>A0A4Z1T5A4</accession>
<dbReference type="SUPFAM" id="SSF64182">
    <property type="entry name" value="DHH phosphoesterases"/>
    <property type="match status" value="1"/>
</dbReference>
<dbReference type="PROSITE" id="PS51371">
    <property type="entry name" value="CBS"/>
    <property type="match status" value="2"/>
</dbReference>
<dbReference type="OrthoDB" id="374045at2759"/>
<dbReference type="Proteomes" id="UP000315496">
    <property type="component" value="Chromosome 3"/>
</dbReference>
<evidence type="ECO:0000256" key="1">
    <source>
        <dbReference type="ARBA" id="ARBA00001936"/>
    </source>
</evidence>
<dbReference type="GO" id="GO:0005737">
    <property type="term" value="C:cytoplasm"/>
    <property type="evidence" value="ECO:0007669"/>
    <property type="project" value="TreeGrafter"/>
</dbReference>
<dbReference type="PANTHER" id="PTHR12112">
    <property type="entry name" value="BNIP - RELATED"/>
    <property type="match status" value="1"/>
</dbReference>
<dbReference type="SMART" id="SM00116">
    <property type="entry name" value="CBS"/>
    <property type="match status" value="2"/>
</dbReference>
<comment type="cofactor">
    <cofactor evidence="1">
        <name>Mn(2+)</name>
        <dbReference type="ChEBI" id="CHEBI:29035"/>
    </cofactor>
</comment>
<dbReference type="InterPro" id="IPR001667">
    <property type="entry name" value="DDH_dom"/>
</dbReference>
<evidence type="ECO:0000313" key="7">
    <source>
        <dbReference type="EMBL" id="TNJ27641.1"/>
    </source>
</evidence>